<comment type="similarity">
    <text evidence="3">Belongs to the TRAFAC class YlqF/YawG GTPase family. RsgA subfamily.</text>
</comment>
<evidence type="ECO:0000259" key="5">
    <source>
        <dbReference type="PROSITE" id="PS50936"/>
    </source>
</evidence>
<sequence length="371" mass="42062">MTKATDDGTVIAVQANYYWVRLRNVTAQPLLCTRRTRLKKVGQKVMVGDQVRVELPPSLLLQSQGKATEVPMVAEGDLGAIAKVYPRRTVLERPPVANAEQICLVFALTDPPLEEWQLSRFLVQAEATGLEISLCLNKQDLVEETEVKFWGDRLTNWGYTPIILSVQNCWGVEKLQAKLKHRISLMAGPSGVGKSSLINLLVPGVEQQVKKVSGKLRKGRHTTRHVELFDLPAGGLLADTPGFNQPDLAVEPAQLIHLFPEARQQLTGRECFFKDCLHRGEPDCAVGQDWERYDHYLAFLEEVLAQQNPEQPKEADTGLKTKTGSDGQKYDEPKLETKKYRRHSRRQEHQELQSFCEQTDLDNLQEDWDWE</sequence>
<dbReference type="EC" id="3.6.1.-" evidence="3"/>
<comment type="cofactor">
    <cofactor evidence="3">
        <name>Zn(2+)</name>
        <dbReference type="ChEBI" id="CHEBI:29105"/>
    </cofactor>
    <text evidence="3">Binds 1 zinc ion per subunit.</text>
</comment>
<keyword evidence="3" id="KW-0694">RNA-binding</keyword>
<dbReference type="NCBIfam" id="TIGR00157">
    <property type="entry name" value="ribosome small subunit-dependent GTPase A"/>
    <property type="match status" value="1"/>
</dbReference>
<keyword evidence="3" id="KW-0699">rRNA-binding</keyword>
<feature type="domain" description="EngC GTPase" evidence="5">
    <location>
        <begin position="97"/>
        <end position="244"/>
    </location>
</feature>
<comment type="subcellular location">
    <subcellularLocation>
        <location evidence="3">Cytoplasm</location>
    </subcellularLocation>
</comment>
<comment type="subunit">
    <text evidence="3">Monomer. Associates with 30S ribosomal subunit, binds 16S rRNA.</text>
</comment>
<evidence type="ECO:0000256" key="3">
    <source>
        <dbReference type="HAMAP-Rule" id="MF_01820"/>
    </source>
</evidence>
<evidence type="ECO:0000313" key="8">
    <source>
        <dbReference type="Proteomes" id="UP000658720"/>
    </source>
</evidence>
<feature type="binding site" evidence="3">
    <location>
        <position position="278"/>
    </location>
    <ligand>
        <name>Zn(2+)</name>
        <dbReference type="ChEBI" id="CHEBI:29105"/>
    </ligand>
</feature>
<feature type="binding site" evidence="3">
    <location>
        <position position="271"/>
    </location>
    <ligand>
        <name>Zn(2+)</name>
        <dbReference type="ChEBI" id="CHEBI:29105"/>
    </ligand>
</feature>
<dbReference type="InterPro" id="IPR027417">
    <property type="entry name" value="P-loop_NTPase"/>
</dbReference>
<dbReference type="Gene3D" id="2.40.50.140">
    <property type="entry name" value="Nucleic acid-binding proteins"/>
    <property type="match status" value="1"/>
</dbReference>
<comment type="caution">
    <text evidence="7">The sequence shown here is derived from an EMBL/GenBank/DDBJ whole genome shotgun (WGS) entry which is preliminary data.</text>
</comment>
<dbReference type="InterPro" id="IPR030378">
    <property type="entry name" value="G_CP_dom"/>
</dbReference>
<gene>
    <name evidence="3 7" type="primary">rsgA</name>
    <name evidence="7" type="ORF">IQ217_04805</name>
</gene>
<dbReference type="SUPFAM" id="SSF50249">
    <property type="entry name" value="Nucleic acid-binding proteins"/>
    <property type="match status" value="1"/>
</dbReference>
<evidence type="ECO:0000256" key="1">
    <source>
        <dbReference type="ARBA" id="ARBA00022741"/>
    </source>
</evidence>
<name>A0ABR9VPA4_9SYNC</name>
<keyword evidence="3" id="KW-0862">Zinc</keyword>
<keyword evidence="3" id="KW-0479">Metal-binding</keyword>
<dbReference type="PANTHER" id="PTHR32120:SF11">
    <property type="entry name" value="SMALL RIBOSOMAL SUBUNIT BIOGENESIS GTPASE RSGA 1, MITOCHONDRIAL-RELATED"/>
    <property type="match status" value="1"/>
</dbReference>
<keyword evidence="1 3" id="KW-0547">Nucleotide-binding</keyword>
<dbReference type="PROSITE" id="PS50936">
    <property type="entry name" value="ENGC_GTPASE"/>
    <property type="match status" value="1"/>
</dbReference>
<feature type="binding site" evidence="3">
    <location>
        <begin position="188"/>
        <end position="196"/>
    </location>
    <ligand>
        <name>GTP</name>
        <dbReference type="ChEBI" id="CHEBI:37565"/>
    </ligand>
</feature>
<keyword evidence="3" id="KW-0690">Ribosome biogenesis</keyword>
<dbReference type="Gene3D" id="3.40.50.300">
    <property type="entry name" value="P-loop containing nucleotide triphosphate hydrolases"/>
    <property type="match status" value="1"/>
</dbReference>
<keyword evidence="2 3" id="KW-0342">GTP-binding</keyword>
<evidence type="ECO:0000313" key="7">
    <source>
        <dbReference type="EMBL" id="MBE9253192.1"/>
    </source>
</evidence>
<organism evidence="7 8">
    <name type="scientific">Synechocystis salina LEGE 00031</name>
    <dbReference type="NCBI Taxonomy" id="1828736"/>
    <lineage>
        <taxon>Bacteria</taxon>
        <taxon>Bacillati</taxon>
        <taxon>Cyanobacteriota</taxon>
        <taxon>Cyanophyceae</taxon>
        <taxon>Synechococcales</taxon>
        <taxon>Merismopediaceae</taxon>
        <taxon>Synechocystis</taxon>
    </lineage>
</organism>
<dbReference type="RefSeq" id="WP_194019106.1">
    <property type="nucleotide sequence ID" value="NZ_JADEVV010000009.1"/>
</dbReference>
<proteinExistence type="inferred from homology"/>
<dbReference type="Proteomes" id="UP000658720">
    <property type="component" value="Unassembled WGS sequence"/>
</dbReference>
<dbReference type="Pfam" id="PF03193">
    <property type="entry name" value="RsgA_GTPase"/>
    <property type="match status" value="1"/>
</dbReference>
<feature type="compositionally biased region" description="Basic and acidic residues" evidence="4">
    <location>
        <begin position="328"/>
        <end position="338"/>
    </location>
</feature>
<dbReference type="InterPro" id="IPR010914">
    <property type="entry name" value="RsgA_GTPase_dom"/>
</dbReference>
<dbReference type="CDD" id="cd01854">
    <property type="entry name" value="YjeQ_EngC"/>
    <property type="match status" value="1"/>
</dbReference>
<protein>
    <recommendedName>
        <fullName evidence="3">Small ribosomal subunit biogenesis GTPase RsgA</fullName>
        <ecNumber evidence="3">3.6.1.-</ecNumber>
    </recommendedName>
</protein>
<evidence type="ECO:0000256" key="2">
    <source>
        <dbReference type="ARBA" id="ARBA00023134"/>
    </source>
</evidence>
<dbReference type="SUPFAM" id="SSF52540">
    <property type="entry name" value="P-loop containing nucleoside triphosphate hydrolases"/>
    <property type="match status" value="1"/>
</dbReference>
<feature type="binding site" evidence="3">
    <location>
        <position position="276"/>
    </location>
    <ligand>
        <name>Zn(2+)</name>
        <dbReference type="ChEBI" id="CHEBI:29105"/>
    </ligand>
</feature>
<comment type="function">
    <text evidence="3">One of several proteins that assist in the late maturation steps of the functional core of the 30S ribosomal subunit. Helps release RbfA from mature subunits. May play a role in the assembly of ribosomal proteins into the subunit. Circularly permuted GTPase that catalyzes slow GTP hydrolysis, GTPase activity is stimulated by the 30S ribosomal subunit.</text>
</comment>
<feature type="binding site" evidence="3">
    <location>
        <position position="284"/>
    </location>
    <ligand>
        <name>Zn(2+)</name>
        <dbReference type="ChEBI" id="CHEBI:29105"/>
    </ligand>
</feature>
<feature type="region of interest" description="Disordered" evidence="4">
    <location>
        <begin position="308"/>
        <end position="371"/>
    </location>
</feature>
<dbReference type="InterPro" id="IPR012340">
    <property type="entry name" value="NA-bd_OB-fold"/>
</dbReference>
<evidence type="ECO:0000259" key="6">
    <source>
        <dbReference type="PROSITE" id="PS51721"/>
    </source>
</evidence>
<dbReference type="Gene3D" id="1.10.40.50">
    <property type="entry name" value="Probable gtpase engc, domain 3"/>
    <property type="match status" value="1"/>
</dbReference>
<dbReference type="NCBIfam" id="NF008932">
    <property type="entry name" value="PRK12289.1"/>
    <property type="match status" value="1"/>
</dbReference>
<keyword evidence="3" id="KW-0963">Cytoplasm</keyword>
<dbReference type="HAMAP" id="MF_01820">
    <property type="entry name" value="GTPase_RsgA"/>
    <property type="match status" value="1"/>
</dbReference>
<dbReference type="EMBL" id="JADEVV010000009">
    <property type="protein sequence ID" value="MBE9253192.1"/>
    <property type="molecule type" value="Genomic_DNA"/>
</dbReference>
<feature type="binding site" evidence="3">
    <location>
        <begin position="137"/>
        <end position="140"/>
    </location>
    <ligand>
        <name>GTP</name>
        <dbReference type="ChEBI" id="CHEBI:37565"/>
    </ligand>
</feature>
<feature type="compositionally biased region" description="Acidic residues" evidence="4">
    <location>
        <begin position="359"/>
        <end position="371"/>
    </location>
</feature>
<dbReference type="PANTHER" id="PTHR32120">
    <property type="entry name" value="SMALL RIBOSOMAL SUBUNIT BIOGENESIS GTPASE RSGA"/>
    <property type="match status" value="1"/>
</dbReference>
<dbReference type="InterPro" id="IPR004881">
    <property type="entry name" value="Ribosome_biogen_GTPase_RsgA"/>
</dbReference>
<feature type="domain" description="CP-type G" evidence="6">
    <location>
        <begin position="88"/>
        <end position="246"/>
    </location>
</feature>
<evidence type="ECO:0000256" key="4">
    <source>
        <dbReference type="SAM" id="MobiDB-lite"/>
    </source>
</evidence>
<keyword evidence="3" id="KW-0378">Hydrolase</keyword>
<reference evidence="7 8" key="1">
    <citation type="submission" date="2020-10" db="EMBL/GenBank/DDBJ databases">
        <authorList>
            <person name="Castelo-Branco R."/>
            <person name="Eusebio N."/>
            <person name="Adriana R."/>
            <person name="Vieira A."/>
            <person name="Brugerolle De Fraissinette N."/>
            <person name="Rezende De Castro R."/>
            <person name="Schneider M.P."/>
            <person name="Vasconcelos V."/>
            <person name="Leao P.N."/>
        </authorList>
    </citation>
    <scope>NUCLEOTIDE SEQUENCE [LARGE SCALE GENOMIC DNA]</scope>
    <source>
        <strain evidence="7 8">LEGE 00031</strain>
    </source>
</reference>
<keyword evidence="8" id="KW-1185">Reference proteome</keyword>
<dbReference type="PROSITE" id="PS51721">
    <property type="entry name" value="G_CP"/>
    <property type="match status" value="1"/>
</dbReference>
<accession>A0ABR9VPA4</accession>